<evidence type="ECO:0000313" key="5">
    <source>
        <dbReference type="Proteomes" id="UP001612915"/>
    </source>
</evidence>
<evidence type="ECO:0000256" key="1">
    <source>
        <dbReference type="ARBA" id="ARBA00022676"/>
    </source>
</evidence>
<evidence type="ECO:0000259" key="3">
    <source>
        <dbReference type="Pfam" id="PF13579"/>
    </source>
</evidence>
<protein>
    <submittedName>
        <fullName evidence="4">Glycosyltransferase family 4 protein</fullName>
        <ecNumber evidence="4">2.4.-.-</ecNumber>
    </submittedName>
</protein>
<reference evidence="4 5" key="1">
    <citation type="submission" date="2024-10" db="EMBL/GenBank/DDBJ databases">
        <title>The Natural Products Discovery Center: Release of the First 8490 Sequenced Strains for Exploring Actinobacteria Biosynthetic Diversity.</title>
        <authorList>
            <person name="Kalkreuter E."/>
            <person name="Kautsar S.A."/>
            <person name="Yang D."/>
            <person name="Bader C.D."/>
            <person name="Teijaro C.N."/>
            <person name="Fluegel L."/>
            <person name="Davis C.M."/>
            <person name="Simpson J.R."/>
            <person name="Lauterbach L."/>
            <person name="Steele A.D."/>
            <person name="Gui C."/>
            <person name="Meng S."/>
            <person name="Li G."/>
            <person name="Viehrig K."/>
            <person name="Ye F."/>
            <person name="Su P."/>
            <person name="Kiefer A.F."/>
            <person name="Nichols A."/>
            <person name="Cepeda A.J."/>
            <person name="Yan W."/>
            <person name="Fan B."/>
            <person name="Jiang Y."/>
            <person name="Adhikari A."/>
            <person name="Zheng C.-J."/>
            <person name="Schuster L."/>
            <person name="Cowan T.M."/>
            <person name="Smanski M.J."/>
            <person name="Chevrette M.G."/>
            <person name="De Carvalho L.P.S."/>
            <person name="Shen B."/>
        </authorList>
    </citation>
    <scope>NUCLEOTIDE SEQUENCE [LARGE SCALE GENOMIC DNA]</scope>
    <source>
        <strain evidence="4 5">NPDC049639</strain>
    </source>
</reference>
<dbReference type="EMBL" id="JBITLV010000007">
    <property type="protein sequence ID" value="MFI7589354.1"/>
    <property type="molecule type" value="Genomic_DNA"/>
</dbReference>
<keyword evidence="5" id="KW-1185">Reference proteome</keyword>
<dbReference type="GO" id="GO:0016757">
    <property type="term" value="F:glycosyltransferase activity"/>
    <property type="evidence" value="ECO:0007669"/>
    <property type="project" value="UniProtKB-KW"/>
</dbReference>
<dbReference type="InterPro" id="IPR028098">
    <property type="entry name" value="Glyco_trans_4-like_N"/>
</dbReference>
<proteinExistence type="predicted"/>
<dbReference type="PANTHER" id="PTHR45947">
    <property type="entry name" value="SULFOQUINOVOSYL TRANSFERASE SQD2"/>
    <property type="match status" value="1"/>
</dbReference>
<name>A0ABW8ASJ5_9ACTN</name>
<feature type="domain" description="Glycosyltransferase subfamily 4-like N-terminal" evidence="3">
    <location>
        <begin position="17"/>
        <end position="169"/>
    </location>
</feature>
<evidence type="ECO:0000313" key="4">
    <source>
        <dbReference type="EMBL" id="MFI7589354.1"/>
    </source>
</evidence>
<dbReference type="InterPro" id="IPR050194">
    <property type="entry name" value="Glycosyltransferase_grp1"/>
</dbReference>
<keyword evidence="2 4" id="KW-0808">Transferase</keyword>
<accession>A0ABW8ASJ5</accession>
<dbReference type="Proteomes" id="UP001612915">
    <property type="component" value="Unassembled WGS sequence"/>
</dbReference>
<dbReference type="CDD" id="cd03801">
    <property type="entry name" value="GT4_PimA-like"/>
    <property type="match status" value="1"/>
</dbReference>
<organism evidence="4 5">
    <name type="scientific">Spongisporangium articulatum</name>
    <dbReference type="NCBI Taxonomy" id="3362603"/>
    <lineage>
        <taxon>Bacteria</taxon>
        <taxon>Bacillati</taxon>
        <taxon>Actinomycetota</taxon>
        <taxon>Actinomycetes</taxon>
        <taxon>Kineosporiales</taxon>
        <taxon>Kineosporiaceae</taxon>
        <taxon>Spongisporangium</taxon>
    </lineage>
</organism>
<gene>
    <name evidence="4" type="ORF">ACIB24_19990</name>
</gene>
<dbReference type="SUPFAM" id="SSF53756">
    <property type="entry name" value="UDP-Glycosyltransferase/glycogen phosphorylase"/>
    <property type="match status" value="1"/>
</dbReference>
<dbReference type="EC" id="2.4.-.-" evidence="4"/>
<evidence type="ECO:0000256" key="2">
    <source>
        <dbReference type="ARBA" id="ARBA00022679"/>
    </source>
</evidence>
<dbReference type="PANTHER" id="PTHR45947:SF3">
    <property type="entry name" value="SULFOQUINOVOSYL TRANSFERASE SQD2"/>
    <property type="match status" value="1"/>
</dbReference>
<comment type="caution">
    <text evidence="4">The sequence shown here is derived from an EMBL/GenBank/DDBJ whole genome shotgun (WGS) entry which is preliminary data.</text>
</comment>
<dbReference type="Gene3D" id="3.40.50.2000">
    <property type="entry name" value="Glycogen Phosphorylase B"/>
    <property type="match status" value="2"/>
</dbReference>
<dbReference type="RefSeq" id="WP_398283949.1">
    <property type="nucleotide sequence ID" value="NZ_JBITLV010000007.1"/>
</dbReference>
<dbReference type="Pfam" id="PF13579">
    <property type="entry name" value="Glyco_trans_4_4"/>
    <property type="match status" value="1"/>
</dbReference>
<dbReference type="Pfam" id="PF13692">
    <property type="entry name" value="Glyco_trans_1_4"/>
    <property type="match status" value="1"/>
</dbReference>
<sequence length="365" mass="38742">MPEGARRVLLVAGHATGGIGAHVASLARGLPETGWAPTVFTSALTASRFDFGAGAMVVTGWSGAPSALPRTVRALRRRALRADVVHAHGHQAGLLATATVATIPRARRPKVVVSWHNAVLPGARLPTWPAALWAQRWQARHADLVTGASSDLVGTAEGCGARAAQLAPVAAQPFRPGTRTERADGRRVVLTVSRLARQKNLESLVLAAEQVAKSFPGFVWQVAGDGDEEIRHFLEQVIEDSQAPVELLGARDDVPDLLASADVFVLPSLWEARSLAVQEAMGAGLPIVATDVGGLPDLVGIDGQAGVLVPIANRDRLATAVLRILEDPAFGAALGAEARRRYDRLPTERDVQWEWATRYGHLVEG</sequence>
<keyword evidence="1 4" id="KW-0328">Glycosyltransferase</keyword>